<dbReference type="AlphaFoldDB" id="A0A1M7Y6Q6"/>
<evidence type="ECO:0000313" key="2">
    <source>
        <dbReference type="Proteomes" id="UP000184612"/>
    </source>
</evidence>
<name>A0A1M7Y6Q6_9FIRM</name>
<dbReference type="Proteomes" id="UP000184612">
    <property type="component" value="Unassembled WGS sequence"/>
</dbReference>
<dbReference type="STRING" id="1121345.SAMN02745217_01714"/>
<sequence length="50" mass="6161">MVIYSTGNRKNIQMIIYNAIKNIYFNKIFVNFIHKHVNEWYNNVKLNNER</sequence>
<accession>A0A1M7Y6Q6</accession>
<evidence type="ECO:0000313" key="1">
    <source>
        <dbReference type="EMBL" id="SHO48196.1"/>
    </source>
</evidence>
<proteinExistence type="predicted"/>
<organism evidence="1 2">
    <name type="scientific">Anaerocolumna xylanovorans DSM 12503</name>
    <dbReference type="NCBI Taxonomy" id="1121345"/>
    <lineage>
        <taxon>Bacteria</taxon>
        <taxon>Bacillati</taxon>
        <taxon>Bacillota</taxon>
        <taxon>Clostridia</taxon>
        <taxon>Lachnospirales</taxon>
        <taxon>Lachnospiraceae</taxon>
        <taxon>Anaerocolumna</taxon>
    </lineage>
</organism>
<protein>
    <submittedName>
        <fullName evidence="1">Uncharacterized protein</fullName>
    </submittedName>
</protein>
<reference evidence="1 2" key="1">
    <citation type="submission" date="2016-12" db="EMBL/GenBank/DDBJ databases">
        <authorList>
            <person name="Song W.-J."/>
            <person name="Kurnit D.M."/>
        </authorList>
    </citation>
    <scope>NUCLEOTIDE SEQUENCE [LARGE SCALE GENOMIC DNA]</scope>
    <source>
        <strain evidence="1 2">DSM 12503</strain>
    </source>
</reference>
<gene>
    <name evidence="1" type="ORF">SAMN02745217_01714</name>
</gene>
<keyword evidence="2" id="KW-1185">Reference proteome</keyword>
<dbReference type="EMBL" id="FRFD01000005">
    <property type="protein sequence ID" value="SHO48196.1"/>
    <property type="molecule type" value="Genomic_DNA"/>
</dbReference>